<dbReference type="InterPro" id="IPR036390">
    <property type="entry name" value="WH_DNA-bd_sf"/>
</dbReference>
<evidence type="ECO:0000256" key="1">
    <source>
        <dbReference type="ARBA" id="ARBA00009437"/>
    </source>
</evidence>
<dbReference type="Gene3D" id="3.40.190.290">
    <property type="match status" value="1"/>
</dbReference>
<keyword evidence="2" id="KW-0805">Transcription regulation</keyword>
<evidence type="ECO:0000256" key="4">
    <source>
        <dbReference type="ARBA" id="ARBA00023163"/>
    </source>
</evidence>
<evidence type="ECO:0000256" key="2">
    <source>
        <dbReference type="ARBA" id="ARBA00023015"/>
    </source>
</evidence>
<dbReference type="InterPro" id="IPR000847">
    <property type="entry name" value="LysR_HTH_N"/>
</dbReference>
<gene>
    <name evidence="6" type="ORF">UFOPK1961_00642</name>
    <name evidence="7" type="ORF">UFOPK3364_00654</name>
</gene>
<dbReference type="GO" id="GO:0005829">
    <property type="term" value="C:cytosol"/>
    <property type="evidence" value="ECO:0007669"/>
    <property type="project" value="TreeGrafter"/>
</dbReference>
<feature type="domain" description="HTH lysR-type" evidence="5">
    <location>
        <begin position="1"/>
        <end position="58"/>
    </location>
</feature>
<dbReference type="Pfam" id="PF03466">
    <property type="entry name" value="LysR_substrate"/>
    <property type="match status" value="1"/>
</dbReference>
<dbReference type="InterPro" id="IPR036388">
    <property type="entry name" value="WH-like_DNA-bd_sf"/>
</dbReference>
<dbReference type="PRINTS" id="PR00039">
    <property type="entry name" value="HTHLYSR"/>
</dbReference>
<keyword evidence="3" id="KW-0238">DNA-binding</keyword>
<dbReference type="Pfam" id="PF00126">
    <property type="entry name" value="HTH_1"/>
    <property type="match status" value="1"/>
</dbReference>
<reference evidence="7" key="1">
    <citation type="submission" date="2020-05" db="EMBL/GenBank/DDBJ databases">
        <authorList>
            <person name="Chiriac C."/>
            <person name="Salcher M."/>
            <person name="Ghai R."/>
            <person name="Kavagutti S V."/>
        </authorList>
    </citation>
    <scope>NUCLEOTIDE SEQUENCE</scope>
</reference>
<sequence length="312" mass="33724">MTLAQLRAFVLSANLGSFTAAAEALGTTQPTVSGLVRKLEDNHGLALFVRTARNLVLTAAGIEILPWARRAVDAADGAEDSLSAFRGMTGGVASLGVLRNASYYFLSNLAEHFHREHPGVRTRLIGQNSVEVAAAVRSADLEAGLVVLPIDDDGLDVTPLMRDEVMWASADPLRVASPMTIDEIPKAPLILYDAHYGWSDPTRRQLAERAQVIGLKLEPLIEVENVEVALSLVGRGMGDTIVSRAVTRSAGFPSNVMLAPFAEPLFDTIALVSRVDTILSPVTAELVRMATDMLNESRQTGEFDERVRPRKK</sequence>
<dbReference type="EMBL" id="CAFBLO010000055">
    <property type="protein sequence ID" value="CAB4869240.1"/>
    <property type="molecule type" value="Genomic_DNA"/>
</dbReference>
<keyword evidence="4" id="KW-0804">Transcription</keyword>
<name>A0A6J7DI68_9ZZZZ</name>
<dbReference type="GO" id="GO:0003677">
    <property type="term" value="F:DNA binding"/>
    <property type="evidence" value="ECO:0007669"/>
    <property type="project" value="UniProtKB-KW"/>
</dbReference>
<accession>A0A6J7DI68</accession>
<dbReference type="FunFam" id="1.10.10.10:FF:000001">
    <property type="entry name" value="LysR family transcriptional regulator"/>
    <property type="match status" value="1"/>
</dbReference>
<proteinExistence type="inferred from homology"/>
<protein>
    <submittedName>
        <fullName evidence="7">Unannotated protein</fullName>
    </submittedName>
</protein>
<evidence type="ECO:0000259" key="5">
    <source>
        <dbReference type="PROSITE" id="PS50931"/>
    </source>
</evidence>
<dbReference type="CDD" id="cd05466">
    <property type="entry name" value="PBP2_LTTR_substrate"/>
    <property type="match status" value="1"/>
</dbReference>
<evidence type="ECO:0000313" key="6">
    <source>
        <dbReference type="EMBL" id="CAB4629207.1"/>
    </source>
</evidence>
<dbReference type="Gene3D" id="1.10.10.10">
    <property type="entry name" value="Winged helix-like DNA-binding domain superfamily/Winged helix DNA-binding domain"/>
    <property type="match status" value="1"/>
</dbReference>
<dbReference type="InterPro" id="IPR050950">
    <property type="entry name" value="HTH-type_LysR_regulators"/>
</dbReference>
<organism evidence="7">
    <name type="scientific">freshwater metagenome</name>
    <dbReference type="NCBI Taxonomy" id="449393"/>
    <lineage>
        <taxon>unclassified sequences</taxon>
        <taxon>metagenomes</taxon>
        <taxon>ecological metagenomes</taxon>
    </lineage>
</organism>
<dbReference type="PANTHER" id="PTHR30419">
    <property type="entry name" value="HTH-TYPE TRANSCRIPTIONAL REGULATOR YBHD"/>
    <property type="match status" value="1"/>
</dbReference>
<dbReference type="EMBL" id="CAEZVJ010000060">
    <property type="protein sequence ID" value="CAB4629207.1"/>
    <property type="molecule type" value="Genomic_DNA"/>
</dbReference>
<dbReference type="SUPFAM" id="SSF46785">
    <property type="entry name" value="Winged helix' DNA-binding domain"/>
    <property type="match status" value="1"/>
</dbReference>
<dbReference type="PROSITE" id="PS50931">
    <property type="entry name" value="HTH_LYSR"/>
    <property type="match status" value="1"/>
</dbReference>
<dbReference type="SUPFAM" id="SSF53850">
    <property type="entry name" value="Periplasmic binding protein-like II"/>
    <property type="match status" value="1"/>
</dbReference>
<dbReference type="AlphaFoldDB" id="A0A6J7DI68"/>
<dbReference type="GO" id="GO:0003700">
    <property type="term" value="F:DNA-binding transcription factor activity"/>
    <property type="evidence" value="ECO:0007669"/>
    <property type="project" value="InterPro"/>
</dbReference>
<dbReference type="InterPro" id="IPR005119">
    <property type="entry name" value="LysR_subst-bd"/>
</dbReference>
<evidence type="ECO:0000313" key="7">
    <source>
        <dbReference type="EMBL" id="CAB4869240.1"/>
    </source>
</evidence>
<evidence type="ECO:0000256" key="3">
    <source>
        <dbReference type="ARBA" id="ARBA00023125"/>
    </source>
</evidence>
<comment type="similarity">
    <text evidence="1">Belongs to the LysR transcriptional regulatory family.</text>
</comment>